<evidence type="ECO:0000256" key="5">
    <source>
        <dbReference type="ARBA" id="ARBA00015519"/>
    </source>
</evidence>
<dbReference type="Proteomes" id="UP000265140">
    <property type="component" value="Chromosome 7"/>
</dbReference>
<evidence type="ECO:0000256" key="3">
    <source>
        <dbReference type="ARBA" id="ARBA00004496"/>
    </source>
</evidence>
<dbReference type="PANTHER" id="PTHR22930:SF267">
    <property type="entry name" value="NUCLEASE HARBI1-RELATED"/>
    <property type="match status" value="1"/>
</dbReference>
<comment type="cofactor">
    <cofactor evidence="1">
        <name>a divalent metal cation</name>
        <dbReference type="ChEBI" id="CHEBI:60240"/>
    </cofactor>
</comment>
<dbReference type="GO" id="GO:0005634">
    <property type="term" value="C:nucleus"/>
    <property type="evidence" value="ECO:0007669"/>
    <property type="project" value="UniProtKB-SubCell"/>
</dbReference>
<dbReference type="Ensembl" id="ENSELUT00000106646.1">
    <property type="protein sequence ID" value="ENSELUP00000082786.1"/>
    <property type="gene ID" value="ENSELUG00000037715.1"/>
</dbReference>
<evidence type="ECO:0000256" key="1">
    <source>
        <dbReference type="ARBA" id="ARBA00001968"/>
    </source>
</evidence>
<evidence type="ECO:0000256" key="11">
    <source>
        <dbReference type="ARBA" id="ARBA00030126"/>
    </source>
</evidence>
<dbReference type="GeneID" id="106024347"/>
<evidence type="ECO:0000259" key="13">
    <source>
        <dbReference type="Pfam" id="PF13359"/>
    </source>
</evidence>
<sequence length="354" mass="39685">MMACPFLTDPIDIGAQIVRKTIRSKRLFKDRQNPLSFSEEYIHERYHFSSHTIVYLADLLTPTLSNDTLRSCALTVMQTLCIGLHFFACGEFIHTVGDAENLSKSTVCRAIRRVYVALAKILASFVKFPGHSSLQEIKDRFYRIAGLPNVIGALDCTHIPIKAPSGPEAPAYTNQRSFHSINVQMVCDSQCLITNIDAKWPGSVNDFHILRESPLYRQFQQGRFNGCLVADNEYPCLPFMMTPYLNPKPGAESCFNEALYETRACIKTTFTMLRARFGCLKGLRVSPDRACDIIVACAVLHNIAMIRKEAPPCINWMPSNKPEPLHCDHQKGTALRDVIAAQLFASSMSCSQVL</sequence>
<dbReference type="PANTHER" id="PTHR22930">
    <property type="match status" value="1"/>
</dbReference>
<comment type="similarity">
    <text evidence="4">Belongs to the HARBI1 family.</text>
</comment>
<dbReference type="GO" id="GO:0016787">
    <property type="term" value="F:hydrolase activity"/>
    <property type="evidence" value="ECO:0007669"/>
    <property type="project" value="UniProtKB-KW"/>
</dbReference>
<evidence type="ECO:0000256" key="2">
    <source>
        <dbReference type="ARBA" id="ARBA00004123"/>
    </source>
</evidence>
<keyword evidence="15" id="KW-1185">Reference proteome</keyword>
<reference evidence="14" key="3">
    <citation type="submission" date="2025-09" db="UniProtKB">
        <authorList>
            <consortium name="Ensembl"/>
        </authorList>
    </citation>
    <scope>IDENTIFICATION</scope>
</reference>
<dbReference type="Pfam" id="PF13359">
    <property type="entry name" value="DDE_Tnp_4"/>
    <property type="match status" value="1"/>
</dbReference>
<dbReference type="InterPro" id="IPR027806">
    <property type="entry name" value="HARBI1_dom"/>
</dbReference>
<evidence type="ECO:0000256" key="4">
    <source>
        <dbReference type="ARBA" id="ARBA00006958"/>
    </source>
</evidence>
<keyword evidence="9" id="KW-0378">Hydrolase</keyword>
<keyword evidence="7" id="KW-0540">Nuclease</keyword>
<name>A0AAY5K1U1_ESOLU</name>
<evidence type="ECO:0000313" key="14">
    <source>
        <dbReference type="Ensembl" id="ENSELUP00000082786.1"/>
    </source>
</evidence>
<feature type="domain" description="DDE Tnp4" evidence="13">
    <location>
        <begin position="154"/>
        <end position="302"/>
    </location>
</feature>
<dbReference type="RefSeq" id="XP_012989809.1">
    <property type="nucleotide sequence ID" value="XM_013134355.4"/>
</dbReference>
<comment type="function">
    <text evidence="12">Transposase-derived protein that may have nuclease activity. Does not have transposase activity.</text>
</comment>
<evidence type="ECO:0000256" key="10">
    <source>
        <dbReference type="ARBA" id="ARBA00023242"/>
    </source>
</evidence>
<organism evidence="14 15">
    <name type="scientific">Esox lucius</name>
    <name type="common">Northern pike</name>
    <dbReference type="NCBI Taxonomy" id="8010"/>
    <lineage>
        <taxon>Eukaryota</taxon>
        <taxon>Metazoa</taxon>
        <taxon>Chordata</taxon>
        <taxon>Craniata</taxon>
        <taxon>Vertebrata</taxon>
        <taxon>Euteleostomi</taxon>
        <taxon>Actinopterygii</taxon>
        <taxon>Neopterygii</taxon>
        <taxon>Teleostei</taxon>
        <taxon>Protacanthopterygii</taxon>
        <taxon>Esociformes</taxon>
        <taxon>Esocidae</taxon>
        <taxon>Esox</taxon>
    </lineage>
</organism>
<keyword evidence="8" id="KW-0479">Metal-binding</keyword>
<reference evidence="14 15" key="1">
    <citation type="submission" date="2020-02" db="EMBL/GenBank/DDBJ databases">
        <title>Esox lucius (northern pike) genome, fEsoLuc1, primary haplotype.</title>
        <authorList>
            <person name="Myers G."/>
            <person name="Karagic N."/>
            <person name="Meyer A."/>
            <person name="Pippel M."/>
            <person name="Reichard M."/>
            <person name="Winkler S."/>
            <person name="Tracey A."/>
            <person name="Sims Y."/>
            <person name="Howe K."/>
            <person name="Rhie A."/>
            <person name="Formenti G."/>
            <person name="Durbin R."/>
            <person name="Fedrigo O."/>
            <person name="Jarvis E.D."/>
        </authorList>
    </citation>
    <scope>NUCLEOTIDE SEQUENCE [LARGE SCALE GENOMIC DNA]</scope>
</reference>
<proteinExistence type="inferred from homology"/>
<evidence type="ECO:0000256" key="9">
    <source>
        <dbReference type="ARBA" id="ARBA00022801"/>
    </source>
</evidence>
<evidence type="ECO:0000313" key="15">
    <source>
        <dbReference type="Proteomes" id="UP000265140"/>
    </source>
</evidence>
<comment type="subcellular location">
    <subcellularLocation>
        <location evidence="3">Cytoplasm</location>
    </subcellularLocation>
    <subcellularLocation>
        <location evidence="2">Nucleus</location>
    </subcellularLocation>
</comment>
<dbReference type="GO" id="GO:0046872">
    <property type="term" value="F:metal ion binding"/>
    <property type="evidence" value="ECO:0007669"/>
    <property type="project" value="UniProtKB-KW"/>
</dbReference>
<dbReference type="GO" id="GO:0004518">
    <property type="term" value="F:nuclease activity"/>
    <property type="evidence" value="ECO:0007669"/>
    <property type="project" value="UniProtKB-KW"/>
</dbReference>
<keyword evidence="6" id="KW-0963">Cytoplasm</keyword>
<keyword evidence="10" id="KW-0539">Nucleus</keyword>
<evidence type="ECO:0000256" key="12">
    <source>
        <dbReference type="ARBA" id="ARBA00045850"/>
    </source>
</evidence>
<reference evidence="14" key="2">
    <citation type="submission" date="2025-08" db="UniProtKB">
        <authorList>
            <consortium name="Ensembl"/>
        </authorList>
    </citation>
    <scope>IDENTIFICATION</scope>
</reference>
<dbReference type="PRINTS" id="PR02086">
    <property type="entry name" value="PUTNUCHARBI1"/>
</dbReference>
<protein>
    <recommendedName>
        <fullName evidence="5">Putative nuclease HARBI1</fullName>
    </recommendedName>
    <alternativeName>
        <fullName evidence="11">Harbinger transposase-derived nuclease</fullName>
    </alternativeName>
</protein>
<dbReference type="AlphaFoldDB" id="A0AAY5K1U1"/>
<accession>A0AAY5K1U1</accession>
<evidence type="ECO:0000256" key="8">
    <source>
        <dbReference type="ARBA" id="ARBA00022723"/>
    </source>
</evidence>
<dbReference type="GeneTree" id="ENSGT00940000154348"/>
<dbReference type="InterPro" id="IPR026103">
    <property type="entry name" value="HARBI1_animal"/>
</dbReference>
<dbReference type="InterPro" id="IPR045249">
    <property type="entry name" value="HARBI1-like"/>
</dbReference>
<evidence type="ECO:0000256" key="6">
    <source>
        <dbReference type="ARBA" id="ARBA00022490"/>
    </source>
</evidence>
<dbReference type="GO" id="GO:0005737">
    <property type="term" value="C:cytoplasm"/>
    <property type="evidence" value="ECO:0007669"/>
    <property type="project" value="UniProtKB-SubCell"/>
</dbReference>
<dbReference type="KEGG" id="els:106024347"/>
<evidence type="ECO:0000256" key="7">
    <source>
        <dbReference type="ARBA" id="ARBA00022722"/>
    </source>
</evidence>